<proteinExistence type="predicted"/>
<organism evidence="1 2">
    <name type="scientific">Bauhinia variegata</name>
    <name type="common">Purple orchid tree</name>
    <name type="synonym">Phanera variegata</name>
    <dbReference type="NCBI Taxonomy" id="167791"/>
    <lineage>
        <taxon>Eukaryota</taxon>
        <taxon>Viridiplantae</taxon>
        <taxon>Streptophyta</taxon>
        <taxon>Embryophyta</taxon>
        <taxon>Tracheophyta</taxon>
        <taxon>Spermatophyta</taxon>
        <taxon>Magnoliopsida</taxon>
        <taxon>eudicotyledons</taxon>
        <taxon>Gunneridae</taxon>
        <taxon>Pentapetalae</taxon>
        <taxon>rosids</taxon>
        <taxon>fabids</taxon>
        <taxon>Fabales</taxon>
        <taxon>Fabaceae</taxon>
        <taxon>Cercidoideae</taxon>
        <taxon>Cercideae</taxon>
        <taxon>Bauhiniinae</taxon>
        <taxon>Bauhinia</taxon>
    </lineage>
</organism>
<evidence type="ECO:0000313" key="2">
    <source>
        <dbReference type="Proteomes" id="UP000828941"/>
    </source>
</evidence>
<dbReference type="Proteomes" id="UP000828941">
    <property type="component" value="Chromosome 14"/>
</dbReference>
<accession>A0ACB9KJ31</accession>
<evidence type="ECO:0000313" key="1">
    <source>
        <dbReference type="EMBL" id="KAI4296937.1"/>
    </source>
</evidence>
<sequence length="813" mass="89336">MAELTCYTIDVSMHNDIWRSDSVLMNVLPIIGGQVALVIFLTHLLYYILGPLRQPRLVSDILAGFLLSPNLLGPELFKKIFPVRGILPGETIANMGMAFYIFLTAMEMNPNIMLRAPNKATHVAVAGIIIPMMFSAGIFGLHQVALIGNSPDNDNTLKAYLLWSLALSVTGFPVLVHILIDLKLLYTGLGRVALNAALISDICNWFMFVLLIPFVINGDNGIFSVMSTAVFVVICFYVVRPPLVRLIEEKTEQETWEPQHLLFVVLGALLCAHITDTLGTHTIVGAFVYGLILPHGRFADMVIESTDYFVSSIIAPLFFVSCGIRTNFSVLILQEPWYASMGIILLLCASKIFSTFLATSFFGMSARDGMSLGLLMNTKGVLSIVLLNIAWDGKILNTSSYTLMIIAILLMTMVVSPIINVVYKPRKMFAQYKLRTIQKLRIDVELRIVACIHNTRQAMSMIAICEALNPTRVSPLYVFALHLVEVTADRATALVATQMGDASTHSGAQNLTKSQEDFETIANSFETFVDGHEAVNVETLSVFSAYATIHQDVHNIAKEKRAPLILLPFHRHLIEEGTLETTNAAFRDINMNVLDGAPCSVGILVDHGLGSFSKDKMHILMVFIGGADDQEALAIAWRMAGHKGIRLSVVRILLHDDAAKRDTYNPSESAGLLSATVDAEKQKELDDEYVSSFRLKAVNNEDSITYFEKDAHSGDEISTILTDLDKNGYDLYIVGQGRGRQLLALSALLEWSDYPELGAVGDILASNAFGSRSSVLVVQQYGSVGVGSGRTLQSRNSANINNDDNEVPFVKTV</sequence>
<dbReference type="EMBL" id="CM039439">
    <property type="protein sequence ID" value="KAI4296937.1"/>
    <property type="molecule type" value="Genomic_DNA"/>
</dbReference>
<name>A0ACB9KJ31_BAUVA</name>
<gene>
    <name evidence="1" type="ORF">L6164_036854</name>
</gene>
<comment type="caution">
    <text evidence="1">The sequence shown here is derived from an EMBL/GenBank/DDBJ whole genome shotgun (WGS) entry which is preliminary data.</text>
</comment>
<reference evidence="1 2" key="1">
    <citation type="journal article" date="2022" name="DNA Res.">
        <title>Chromosomal-level genome assembly of the orchid tree Bauhinia variegata (Leguminosae; Cercidoideae) supports the allotetraploid origin hypothesis of Bauhinia.</title>
        <authorList>
            <person name="Zhong Y."/>
            <person name="Chen Y."/>
            <person name="Zheng D."/>
            <person name="Pang J."/>
            <person name="Liu Y."/>
            <person name="Luo S."/>
            <person name="Meng S."/>
            <person name="Qian L."/>
            <person name="Wei D."/>
            <person name="Dai S."/>
            <person name="Zhou R."/>
        </authorList>
    </citation>
    <scope>NUCLEOTIDE SEQUENCE [LARGE SCALE GENOMIC DNA]</scope>
    <source>
        <strain evidence="1">BV-YZ2020</strain>
    </source>
</reference>
<protein>
    <submittedName>
        <fullName evidence="1">Uncharacterized protein</fullName>
    </submittedName>
</protein>
<keyword evidence="2" id="KW-1185">Reference proteome</keyword>